<dbReference type="EMBL" id="JAHBCL010000009">
    <property type="protein sequence ID" value="MBS7526300.1"/>
    <property type="molecule type" value="Genomic_DNA"/>
</dbReference>
<keyword evidence="7" id="KW-1185">Reference proteome</keyword>
<keyword evidence="1 4" id="KW-0378">Hydrolase</keyword>
<evidence type="ECO:0000256" key="2">
    <source>
        <dbReference type="ARBA" id="ARBA00022963"/>
    </source>
</evidence>
<dbReference type="Gene3D" id="3.40.1090.10">
    <property type="entry name" value="Cytosolic phospholipase A2 catalytic domain"/>
    <property type="match status" value="2"/>
</dbReference>
<dbReference type="Pfam" id="PF01734">
    <property type="entry name" value="Patatin"/>
    <property type="match status" value="1"/>
</dbReference>
<organism evidence="6 7">
    <name type="scientific">Fusibacter paucivorans</name>
    <dbReference type="NCBI Taxonomy" id="76009"/>
    <lineage>
        <taxon>Bacteria</taxon>
        <taxon>Bacillati</taxon>
        <taxon>Bacillota</taxon>
        <taxon>Clostridia</taxon>
        <taxon>Eubacteriales</taxon>
        <taxon>Eubacteriales Family XII. Incertae Sedis</taxon>
        <taxon>Fusibacter</taxon>
    </lineage>
</organism>
<dbReference type="PROSITE" id="PS51635">
    <property type="entry name" value="PNPLA"/>
    <property type="match status" value="1"/>
</dbReference>
<feature type="short sequence motif" description="DGA/G" evidence="4">
    <location>
        <begin position="160"/>
        <end position="162"/>
    </location>
</feature>
<dbReference type="PANTHER" id="PTHR14226">
    <property type="entry name" value="NEUROPATHY TARGET ESTERASE/SWISS CHEESE D.MELANOGASTER"/>
    <property type="match status" value="1"/>
</dbReference>
<dbReference type="RefSeq" id="WP_213236111.1">
    <property type="nucleotide sequence ID" value="NZ_JAHBCL010000009.1"/>
</dbReference>
<feature type="domain" description="PNPLA" evidence="5">
    <location>
        <begin position="7"/>
        <end position="173"/>
    </location>
</feature>
<reference evidence="6 7" key="1">
    <citation type="submission" date="2021-05" db="EMBL/GenBank/DDBJ databases">
        <title>Fusibacter ferrireducens sp. nov., an anaerobic, sulfur- and Fe-reducing bacterium isolated from the mangrove sediment.</title>
        <authorList>
            <person name="Qiu D."/>
        </authorList>
    </citation>
    <scope>NUCLEOTIDE SEQUENCE [LARGE SCALE GENOMIC DNA]</scope>
    <source>
        <strain evidence="6 7">DSM 12116</strain>
    </source>
</reference>
<dbReference type="Pfam" id="PF19890">
    <property type="entry name" value="DUF6363"/>
    <property type="match status" value="1"/>
</dbReference>
<evidence type="ECO:0000256" key="3">
    <source>
        <dbReference type="ARBA" id="ARBA00023098"/>
    </source>
</evidence>
<protein>
    <submittedName>
        <fullName evidence="6">Patatin family protein</fullName>
    </submittedName>
</protein>
<feature type="short sequence motif" description="GXGXXG" evidence="4">
    <location>
        <begin position="11"/>
        <end position="16"/>
    </location>
</feature>
<dbReference type="InterPro" id="IPR002641">
    <property type="entry name" value="PNPLA_dom"/>
</dbReference>
<feature type="active site" description="Nucleophile" evidence="4">
    <location>
        <position position="40"/>
    </location>
</feature>
<dbReference type="PANTHER" id="PTHR14226:SF25">
    <property type="entry name" value="PHOSPHOESTERASE"/>
    <property type="match status" value="1"/>
</dbReference>
<feature type="active site" description="Proton acceptor" evidence="4">
    <location>
        <position position="160"/>
    </location>
</feature>
<name>A0ABS5PM96_9FIRM</name>
<feature type="short sequence motif" description="GXSXG" evidence="4">
    <location>
        <begin position="38"/>
        <end position="42"/>
    </location>
</feature>
<comment type="caution">
    <text evidence="6">The sequence shown here is derived from an EMBL/GenBank/DDBJ whole genome shotgun (WGS) entry which is preliminary data.</text>
</comment>
<dbReference type="CDD" id="cd07208">
    <property type="entry name" value="Pat_hypo_Ecoli_yjju_like"/>
    <property type="match status" value="1"/>
</dbReference>
<evidence type="ECO:0000313" key="6">
    <source>
        <dbReference type="EMBL" id="MBS7526300.1"/>
    </source>
</evidence>
<keyword evidence="2 4" id="KW-0442">Lipid degradation</keyword>
<proteinExistence type="predicted"/>
<gene>
    <name evidence="6" type="ORF">KHM83_06395</name>
</gene>
<sequence length="282" mass="32219">MRSDVGLVLEGGGMRGLYTCGVLDGLLAQQMMFPYVIGVSAGACNAVSYIAKQKGRNFIVNTAYVNDWRYMSLRNLLREKSYFGMHFIFDEIPNQHVSFDYQAFEAADCRFIVGTTDCQTGMPVYFEKEDFKQGFDILKASSSLPMIAPMVDVQGKMLLDGGVSDPIPLEKSIRDGNQKHVVVLTRDAAYRKKPQAFRNLIKAKYRHYPKLVDAMMQRHERYNQTLALIERMSAEGTVYVIRPEELVKVDRLEKDVEKLKALYQQGENDFNRHLTALKDFIK</sequence>
<dbReference type="InterPro" id="IPR050301">
    <property type="entry name" value="NTE"/>
</dbReference>
<dbReference type="InterPro" id="IPR045943">
    <property type="entry name" value="DUF6363"/>
</dbReference>
<evidence type="ECO:0000256" key="4">
    <source>
        <dbReference type="PROSITE-ProRule" id="PRU01161"/>
    </source>
</evidence>
<dbReference type="InterPro" id="IPR037483">
    <property type="entry name" value="YjjU-like"/>
</dbReference>
<dbReference type="InterPro" id="IPR016035">
    <property type="entry name" value="Acyl_Trfase/lysoPLipase"/>
</dbReference>
<keyword evidence="3 4" id="KW-0443">Lipid metabolism</keyword>
<dbReference type="Proteomes" id="UP000746471">
    <property type="component" value="Unassembled WGS sequence"/>
</dbReference>
<accession>A0ABS5PM96</accession>
<evidence type="ECO:0000256" key="1">
    <source>
        <dbReference type="ARBA" id="ARBA00022801"/>
    </source>
</evidence>
<dbReference type="SUPFAM" id="SSF52151">
    <property type="entry name" value="FabD/lysophospholipase-like"/>
    <property type="match status" value="1"/>
</dbReference>
<evidence type="ECO:0000313" key="7">
    <source>
        <dbReference type="Proteomes" id="UP000746471"/>
    </source>
</evidence>
<evidence type="ECO:0000259" key="5">
    <source>
        <dbReference type="PROSITE" id="PS51635"/>
    </source>
</evidence>